<dbReference type="RefSeq" id="WP_217863382.1">
    <property type="nucleotide sequence ID" value="NZ_JAHSTX010000001.1"/>
</dbReference>
<dbReference type="Proteomes" id="UP001048763">
    <property type="component" value="Unassembled WGS sequence"/>
</dbReference>
<comment type="caution">
    <text evidence="1">The sequence shown here is derived from an EMBL/GenBank/DDBJ whole genome shotgun (WGS) entry which is preliminary data.</text>
</comment>
<organism evidence="1 2">
    <name type="scientific">Pseudomonas triticicola</name>
    <dbReference type="NCBI Taxonomy" id="2842345"/>
    <lineage>
        <taxon>Bacteria</taxon>
        <taxon>Pseudomonadati</taxon>
        <taxon>Pseudomonadota</taxon>
        <taxon>Gammaproteobacteria</taxon>
        <taxon>Pseudomonadales</taxon>
        <taxon>Pseudomonadaceae</taxon>
        <taxon>Pseudomonas</taxon>
    </lineage>
</organism>
<protein>
    <submittedName>
        <fullName evidence="1">Uncharacterized protein</fullName>
    </submittedName>
</protein>
<sequence length="59" mass="6645">MTTFSDDQLLNLTPEQLKQLTPAQLARRNNLINEPVDQRAVTKIINAQTTEPINPVSDE</sequence>
<proteinExistence type="predicted"/>
<dbReference type="EMBL" id="JAHSTX010000001">
    <property type="protein sequence ID" value="MBV4545854.1"/>
    <property type="molecule type" value="Genomic_DNA"/>
</dbReference>
<accession>A0ABS6RI85</accession>
<gene>
    <name evidence="1" type="ORF">KVG85_07000</name>
</gene>
<reference evidence="1" key="1">
    <citation type="submission" date="2021-06" db="EMBL/GenBank/DDBJ databases">
        <title>Updating the genus Pseudomonas: Description of 43 new species and partition of the Pseudomonas putida group.</title>
        <authorList>
            <person name="Girard L."/>
            <person name="Lood C."/>
            <person name="Vandamme P."/>
            <person name="Rokni-Zadeh H."/>
            <person name="Van Noort V."/>
            <person name="Hofte M."/>
            <person name="Lavigne R."/>
            <person name="De Mot R."/>
        </authorList>
    </citation>
    <scope>NUCLEOTIDE SEQUENCE</scope>
    <source>
        <strain evidence="1">SWRI88</strain>
    </source>
</reference>
<evidence type="ECO:0000313" key="1">
    <source>
        <dbReference type="EMBL" id="MBV4545854.1"/>
    </source>
</evidence>
<keyword evidence="2" id="KW-1185">Reference proteome</keyword>
<evidence type="ECO:0000313" key="2">
    <source>
        <dbReference type="Proteomes" id="UP001048763"/>
    </source>
</evidence>
<name>A0ABS6RI85_9PSED</name>